<dbReference type="GO" id="GO:0016740">
    <property type="term" value="F:transferase activity"/>
    <property type="evidence" value="ECO:0007669"/>
    <property type="project" value="UniProtKB-KW"/>
</dbReference>
<dbReference type="SUPFAM" id="SSF56112">
    <property type="entry name" value="Protein kinase-like (PK-like)"/>
    <property type="match status" value="1"/>
</dbReference>
<gene>
    <name evidence="2" type="ORF">SAMN05443665_103149</name>
</gene>
<accession>A0A239MTM1</accession>
<keyword evidence="2" id="KW-0808">Transferase</keyword>
<evidence type="ECO:0000313" key="2">
    <source>
        <dbReference type="EMBL" id="SNT45464.1"/>
    </source>
</evidence>
<protein>
    <submittedName>
        <fullName evidence="2">Phosphotransferase enzyme family protein</fullName>
    </submittedName>
</protein>
<dbReference type="AlphaFoldDB" id="A0A239MTM1"/>
<dbReference type="Proteomes" id="UP000198318">
    <property type="component" value="Unassembled WGS sequence"/>
</dbReference>
<keyword evidence="3" id="KW-1185">Reference proteome</keyword>
<feature type="domain" description="Aminoglycoside phosphotransferase" evidence="1">
    <location>
        <begin position="6"/>
        <end position="95"/>
    </location>
</feature>
<dbReference type="EMBL" id="FZOR01000031">
    <property type="protein sequence ID" value="SNT45464.1"/>
    <property type="molecule type" value="Genomic_DNA"/>
</dbReference>
<sequence length="110" mass="12054">MPRAAVRACREAWRGLVGVPMAVVHGDPGPGNIRVTPSGVGFLDWDEARVDHVDLDLADLPIPVLPAARQARARAAVHAWEAACGWRIENDYARRRLADLKITRRAGEGR</sequence>
<dbReference type="Pfam" id="PF01636">
    <property type="entry name" value="APH"/>
    <property type="match status" value="1"/>
</dbReference>
<evidence type="ECO:0000259" key="1">
    <source>
        <dbReference type="Pfam" id="PF01636"/>
    </source>
</evidence>
<reference evidence="2 3" key="1">
    <citation type="submission" date="2017-06" db="EMBL/GenBank/DDBJ databases">
        <authorList>
            <person name="Kim H.J."/>
            <person name="Triplett B.A."/>
        </authorList>
    </citation>
    <scope>NUCLEOTIDE SEQUENCE [LARGE SCALE GENOMIC DNA]</scope>
    <source>
        <strain evidence="2 3">DSM 44715</strain>
    </source>
</reference>
<dbReference type="InterPro" id="IPR002575">
    <property type="entry name" value="Aminoglycoside_PTrfase"/>
</dbReference>
<name>A0A239MTM1_9ACTN</name>
<dbReference type="Gene3D" id="3.90.1200.10">
    <property type="match status" value="1"/>
</dbReference>
<evidence type="ECO:0000313" key="3">
    <source>
        <dbReference type="Proteomes" id="UP000198318"/>
    </source>
</evidence>
<organism evidence="2 3">
    <name type="scientific">Actinomadura meyerae</name>
    <dbReference type="NCBI Taxonomy" id="240840"/>
    <lineage>
        <taxon>Bacteria</taxon>
        <taxon>Bacillati</taxon>
        <taxon>Actinomycetota</taxon>
        <taxon>Actinomycetes</taxon>
        <taxon>Streptosporangiales</taxon>
        <taxon>Thermomonosporaceae</taxon>
        <taxon>Actinomadura</taxon>
    </lineage>
</organism>
<dbReference type="InterPro" id="IPR011009">
    <property type="entry name" value="Kinase-like_dom_sf"/>
</dbReference>
<proteinExistence type="predicted"/>